<keyword evidence="2" id="KW-0808">Transferase</keyword>
<evidence type="ECO:0000313" key="3">
    <source>
        <dbReference type="Proteomes" id="UP000243077"/>
    </source>
</evidence>
<dbReference type="PANTHER" id="PTHR31435">
    <property type="entry name" value="PROTEIN NATD1"/>
    <property type="match status" value="1"/>
</dbReference>
<name>A0A2L2BNJ1_9MICO</name>
<dbReference type="AlphaFoldDB" id="A0A2L2BNJ1"/>
<dbReference type="Pfam" id="PF14542">
    <property type="entry name" value="Acetyltransf_CG"/>
    <property type="match status" value="1"/>
</dbReference>
<keyword evidence="3" id="KW-1185">Reference proteome</keyword>
<dbReference type="InterPro" id="IPR031165">
    <property type="entry name" value="GNAT_YJDJ"/>
</dbReference>
<dbReference type="EMBL" id="CP026923">
    <property type="protein sequence ID" value="AVG23231.1"/>
    <property type="molecule type" value="Genomic_DNA"/>
</dbReference>
<dbReference type="PANTHER" id="PTHR31435:SF10">
    <property type="entry name" value="BSR4717 PROTEIN"/>
    <property type="match status" value="1"/>
</dbReference>
<dbReference type="RefSeq" id="WP_104912873.1">
    <property type="nucleotide sequence ID" value="NZ_CP026923.1"/>
</dbReference>
<dbReference type="PROSITE" id="PS51729">
    <property type="entry name" value="GNAT_YJDJ"/>
    <property type="match status" value="1"/>
</dbReference>
<evidence type="ECO:0000259" key="1">
    <source>
        <dbReference type="PROSITE" id="PS51729"/>
    </source>
</evidence>
<reference evidence="2 3" key="1">
    <citation type="submission" date="2018-02" db="EMBL/GenBank/DDBJ databases">
        <title>Complete genome of the streamlined marine actinobacterium Pontimonas salivibrio CL-TW6 adapted to coastal planktonic lifestype.</title>
        <authorList>
            <person name="Cho B.C."/>
            <person name="Hardies S.C."/>
            <person name="Jang G.I."/>
            <person name="Hwang C.Y."/>
        </authorList>
    </citation>
    <scope>NUCLEOTIDE SEQUENCE [LARGE SCALE GENOMIC DNA]</scope>
    <source>
        <strain evidence="2 3">CL-TW6</strain>
    </source>
</reference>
<accession>A0A2L2BNJ1</accession>
<dbReference type="InterPro" id="IPR016181">
    <property type="entry name" value="Acyl_CoA_acyltransferase"/>
</dbReference>
<dbReference type="OrthoDB" id="5405911at2"/>
<evidence type="ECO:0000313" key="2">
    <source>
        <dbReference type="EMBL" id="AVG23231.1"/>
    </source>
</evidence>
<dbReference type="InterPro" id="IPR045057">
    <property type="entry name" value="Gcn5-rel_NAT"/>
</dbReference>
<dbReference type="SUPFAM" id="SSF55729">
    <property type="entry name" value="Acyl-CoA N-acyltransferases (Nat)"/>
    <property type="match status" value="1"/>
</dbReference>
<dbReference type="Proteomes" id="UP000243077">
    <property type="component" value="Chromosome"/>
</dbReference>
<protein>
    <submittedName>
        <fullName evidence="2">N-acetyltransferase</fullName>
    </submittedName>
</protein>
<sequence length="92" mass="10478">MPIRHEPEASRYVLLDDEGDFAGEVEYDTQGDTLLLVRAEVPMERRGGGYGVTLVRETLEMIRDEKHGKVQPICPFIAKFMVKNPEFQALRA</sequence>
<feature type="domain" description="N-acetyltransferase" evidence="1">
    <location>
        <begin position="4"/>
        <end position="92"/>
    </location>
</feature>
<gene>
    <name evidence="2" type="ORF">C3B54_11228</name>
</gene>
<dbReference type="GO" id="GO:0016740">
    <property type="term" value="F:transferase activity"/>
    <property type="evidence" value="ECO:0007669"/>
    <property type="project" value="UniProtKB-KW"/>
</dbReference>
<organism evidence="2 3">
    <name type="scientific">Pontimonas salivibrio</name>
    <dbReference type="NCBI Taxonomy" id="1159327"/>
    <lineage>
        <taxon>Bacteria</taxon>
        <taxon>Bacillati</taxon>
        <taxon>Actinomycetota</taxon>
        <taxon>Actinomycetes</taxon>
        <taxon>Micrococcales</taxon>
        <taxon>Microbacteriaceae</taxon>
        <taxon>Pontimonas</taxon>
    </lineage>
</organism>
<dbReference type="Gene3D" id="3.40.630.30">
    <property type="match status" value="1"/>
</dbReference>
<proteinExistence type="predicted"/>
<dbReference type="KEGG" id="psai:C3B54_11228"/>